<name>A0A0F9F1I9_9ZZZZ</name>
<evidence type="ECO:0000313" key="3">
    <source>
        <dbReference type="EMBL" id="KKL44922.1"/>
    </source>
</evidence>
<sequence>NLASIDRQANERRIKSTMDFQMRQEREKQDHLLRMSRLEEDFLFNLDDAVRERDALAVLQLQRRHNVEKKRAEEDFKNKKSRRQEDFDLELKEIERQRVIRRQLAIDEFNQRMELLAEEERLRAERAREDADRQKQLLQDQMEQRLRLVVKGLGEELNLNAEELRQLFQLMEQYYGANGWFVSLVDGYYSWLAGQGNIGDPDIPGTTSGGGGFPTGGGPQQFQGGADFVATSPQLISVAEGSPERVQITPLTGATMAPRGEAGMKGGGGRVGIDLDIGLEEGLVAEVADQVMSEVADVITNIRRGGRR</sequence>
<feature type="region of interest" description="Disordered" evidence="2">
    <location>
        <begin position="204"/>
        <end position="223"/>
    </location>
</feature>
<accession>A0A0F9F1I9</accession>
<organism evidence="3">
    <name type="scientific">marine sediment metagenome</name>
    <dbReference type="NCBI Taxonomy" id="412755"/>
    <lineage>
        <taxon>unclassified sequences</taxon>
        <taxon>metagenomes</taxon>
        <taxon>ecological metagenomes</taxon>
    </lineage>
</organism>
<evidence type="ECO:0000256" key="2">
    <source>
        <dbReference type="SAM" id="MobiDB-lite"/>
    </source>
</evidence>
<proteinExistence type="predicted"/>
<keyword evidence="1" id="KW-0175">Coiled coil</keyword>
<evidence type="ECO:0000256" key="1">
    <source>
        <dbReference type="SAM" id="Coils"/>
    </source>
</evidence>
<feature type="non-terminal residue" evidence="3">
    <location>
        <position position="1"/>
    </location>
</feature>
<dbReference type="AlphaFoldDB" id="A0A0F9F1I9"/>
<protein>
    <submittedName>
        <fullName evidence="3">Uncharacterized protein</fullName>
    </submittedName>
</protein>
<dbReference type="EMBL" id="LAZR01034575">
    <property type="protein sequence ID" value="KKL44922.1"/>
    <property type="molecule type" value="Genomic_DNA"/>
</dbReference>
<comment type="caution">
    <text evidence="3">The sequence shown here is derived from an EMBL/GenBank/DDBJ whole genome shotgun (WGS) entry which is preliminary data.</text>
</comment>
<gene>
    <name evidence="3" type="ORF">LCGC14_2360820</name>
</gene>
<reference evidence="3" key="1">
    <citation type="journal article" date="2015" name="Nature">
        <title>Complex archaea that bridge the gap between prokaryotes and eukaryotes.</title>
        <authorList>
            <person name="Spang A."/>
            <person name="Saw J.H."/>
            <person name="Jorgensen S.L."/>
            <person name="Zaremba-Niedzwiedzka K."/>
            <person name="Martijn J."/>
            <person name="Lind A.E."/>
            <person name="van Eijk R."/>
            <person name="Schleper C."/>
            <person name="Guy L."/>
            <person name="Ettema T.J."/>
        </authorList>
    </citation>
    <scope>NUCLEOTIDE SEQUENCE</scope>
</reference>
<feature type="coiled-coil region" evidence="1">
    <location>
        <begin position="77"/>
        <end position="144"/>
    </location>
</feature>
<feature type="compositionally biased region" description="Gly residues" evidence="2">
    <location>
        <begin position="207"/>
        <end position="219"/>
    </location>
</feature>